<feature type="domain" description="Piezo THU9 and anchor" evidence="3">
    <location>
        <begin position="1"/>
        <end position="189"/>
    </location>
</feature>
<evidence type="ECO:0000313" key="5">
    <source>
        <dbReference type="Proteomes" id="UP000235965"/>
    </source>
</evidence>
<keyword evidence="1" id="KW-0812">Transmembrane</keyword>
<reference evidence="4 5" key="1">
    <citation type="submission" date="2017-12" db="EMBL/GenBank/DDBJ databases">
        <title>Hemimetabolous genomes reveal molecular basis of termite eusociality.</title>
        <authorList>
            <person name="Harrison M.C."/>
            <person name="Jongepier E."/>
            <person name="Robertson H.M."/>
            <person name="Arning N."/>
            <person name="Bitard-Feildel T."/>
            <person name="Chao H."/>
            <person name="Childers C.P."/>
            <person name="Dinh H."/>
            <person name="Doddapaneni H."/>
            <person name="Dugan S."/>
            <person name="Gowin J."/>
            <person name="Greiner C."/>
            <person name="Han Y."/>
            <person name="Hu H."/>
            <person name="Hughes D.S.T."/>
            <person name="Huylmans A.-K."/>
            <person name="Kemena C."/>
            <person name="Kremer L.P.M."/>
            <person name="Lee S.L."/>
            <person name="Lopez-Ezquerra A."/>
            <person name="Mallet L."/>
            <person name="Monroy-Kuhn J.M."/>
            <person name="Moser A."/>
            <person name="Murali S.C."/>
            <person name="Muzny D.M."/>
            <person name="Otani S."/>
            <person name="Piulachs M.-D."/>
            <person name="Poelchau M."/>
            <person name="Qu J."/>
            <person name="Schaub F."/>
            <person name="Wada-Katsumata A."/>
            <person name="Worley K.C."/>
            <person name="Xie Q."/>
            <person name="Ylla G."/>
            <person name="Poulsen M."/>
            <person name="Gibbs R.A."/>
            <person name="Schal C."/>
            <person name="Richards S."/>
            <person name="Belles X."/>
            <person name="Korb J."/>
            <person name="Bornberg-Bauer E."/>
        </authorList>
    </citation>
    <scope>NUCLEOTIDE SEQUENCE [LARGE SCALE GENOMIC DNA]</scope>
    <source>
        <tissue evidence="4">Whole body</tissue>
    </source>
</reference>
<evidence type="ECO:0000259" key="2">
    <source>
        <dbReference type="Pfam" id="PF12166"/>
    </source>
</evidence>
<dbReference type="Pfam" id="PF12166">
    <property type="entry name" value="Piezo_cap"/>
    <property type="match status" value="1"/>
</dbReference>
<keyword evidence="1" id="KW-0472">Membrane</keyword>
<dbReference type="InterPro" id="IPR027272">
    <property type="entry name" value="Piezo"/>
</dbReference>
<keyword evidence="1" id="KW-1133">Transmembrane helix</keyword>
<organism evidence="4 5">
    <name type="scientific">Cryptotermes secundus</name>
    <dbReference type="NCBI Taxonomy" id="105785"/>
    <lineage>
        <taxon>Eukaryota</taxon>
        <taxon>Metazoa</taxon>
        <taxon>Ecdysozoa</taxon>
        <taxon>Arthropoda</taxon>
        <taxon>Hexapoda</taxon>
        <taxon>Insecta</taxon>
        <taxon>Pterygota</taxon>
        <taxon>Neoptera</taxon>
        <taxon>Polyneoptera</taxon>
        <taxon>Dictyoptera</taxon>
        <taxon>Blattodea</taxon>
        <taxon>Blattoidea</taxon>
        <taxon>Termitoidae</taxon>
        <taxon>Kalotermitidae</taxon>
        <taxon>Cryptotermitinae</taxon>
        <taxon>Cryptotermes</taxon>
    </lineage>
</organism>
<dbReference type="AlphaFoldDB" id="A0A2J7R0H6"/>
<sequence length="548" mass="63213">MLILQFALIVVDRALYLRKYILGKIVFQFLLVVGVHIWMFFILPLVTDKQFSAELPPQMWYMVKCFYLLLSAYQIRSGYPTRILGNVLCKRYNVLNMVLFKGFMAVPFLFELRALMDWMWTDTSMTVWDWLKMEDIFANIFQHKCARRMESEYPQPRGEKKKPLVKYFMGGGGLFVIIAVIWFPLVIFALGSTVGQPNLPYDVTVTMDIGNYQPIYEMSAQNNTVNTIDKMSEQSWNKMQNAYMKNKAALTFLSNYDYTDIAVIRMSNSSRMVWGISQPDRDYLIADLQSSKQIVIRFTWHVSRLNPNPKTTGEASSSHVYELEADVDGKSNPQRQNLIKMLNGTHVSTLIPNIFPKFLKVSNRGMATPITQLMAPLASPLDAAYRNLSLQYNGDNRSSSQSWWSLEETCNDENYENFLKKIDDDHCSKLVMYTFNDKSFPKTLSFISGEGIIGLYFGLVLLFSKIIRSIMTGLLEKIMFTDLPNVDRILQLCLDIYLVRESGELDLEEDLFAKLVFLYRSPETLIKWTRPREEGEGEEGNAQPVIAQ</sequence>
<keyword evidence="5" id="KW-1185">Reference proteome</keyword>
<evidence type="ECO:0000313" key="4">
    <source>
        <dbReference type="EMBL" id="PNF34340.1"/>
    </source>
</evidence>
<evidence type="ECO:0000256" key="1">
    <source>
        <dbReference type="SAM" id="Phobius"/>
    </source>
</evidence>
<dbReference type="EMBL" id="NEVH01008240">
    <property type="protein sequence ID" value="PNF34340.1"/>
    <property type="molecule type" value="Genomic_DNA"/>
</dbReference>
<dbReference type="OrthoDB" id="303066at2759"/>
<protein>
    <submittedName>
        <fullName evidence="4">Uncharacterized protein</fullName>
    </submittedName>
</protein>
<feature type="transmembrane region" description="Helical" evidence="1">
    <location>
        <begin position="444"/>
        <end position="463"/>
    </location>
</feature>
<dbReference type="Proteomes" id="UP000235965">
    <property type="component" value="Unassembled WGS sequence"/>
</dbReference>
<feature type="transmembrane region" description="Helical" evidence="1">
    <location>
        <begin position="25"/>
        <end position="47"/>
    </location>
</feature>
<dbReference type="Pfam" id="PF24874">
    <property type="entry name" value="Piezo_THU9_anchor"/>
    <property type="match status" value="1"/>
</dbReference>
<dbReference type="InterPro" id="IPR056770">
    <property type="entry name" value="Piezo_THU9_anchor"/>
</dbReference>
<dbReference type="PANTHER" id="PTHR47049:SF2">
    <property type="entry name" value="PIEZO-TYPE MECHANOSENSITIVE ION CHANNEL HOMOLOG"/>
    <property type="match status" value="1"/>
</dbReference>
<accession>A0A2J7R0H6</accession>
<dbReference type="InterPro" id="IPR031334">
    <property type="entry name" value="Piezo_cap_dom"/>
</dbReference>
<gene>
    <name evidence="4" type="ORF">B7P43_G15494</name>
</gene>
<dbReference type="GO" id="GO:0008381">
    <property type="term" value="F:mechanosensitive monoatomic ion channel activity"/>
    <property type="evidence" value="ECO:0007669"/>
    <property type="project" value="InterPro"/>
</dbReference>
<name>A0A2J7R0H6_9NEOP</name>
<dbReference type="GO" id="GO:0016020">
    <property type="term" value="C:membrane"/>
    <property type="evidence" value="ECO:0007669"/>
    <property type="project" value="InterPro"/>
</dbReference>
<comment type="caution">
    <text evidence="4">The sequence shown here is derived from an EMBL/GenBank/DDBJ whole genome shotgun (WGS) entry which is preliminary data.</text>
</comment>
<feature type="domain" description="Piezo non-specific cation channel cap" evidence="2">
    <location>
        <begin position="229"/>
        <end position="531"/>
    </location>
</feature>
<evidence type="ECO:0000259" key="3">
    <source>
        <dbReference type="Pfam" id="PF24874"/>
    </source>
</evidence>
<feature type="transmembrane region" description="Helical" evidence="1">
    <location>
        <begin position="59"/>
        <end position="75"/>
    </location>
</feature>
<feature type="transmembrane region" description="Helical" evidence="1">
    <location>
        <begin position="167"/>
        <end position="190"/>
    </location>
</feature>
<dbReference type="PANTHER" id="PTHR47049">
    <property type="entry name" value="PIEZO-TYPE MECHANOSENSITIVE ION CHANNEL HOMOLOG"/>
    <property type="match status" value="1"/>
</dbReference>
<proteinExistence type="predicted"/>
<feature type="transmembrane region" description="Helical" evidence="1">
    <location>
        <begin position="95"/>
        <end position="115"/>
    </location>
</feature>